<dbReference type="EMBL" id="ABEU02000003">
    <property type="status" value="NOT_ANNOTATED_CDS"/>
    <property type="molecule type" value="Genomic_DNA"/>
</dbReference>
<dbReference type="GO" id="GO:0003677">
    <property type="term" value="F:DNA binding"/>
    <property type="evidence" value="ECO:0007669"/>
    <property type="project" value="InterPro"/>
</dbReference>
<feature type="compositionally biased region" description="Polar residues" evidence="4">
    <location>
        <begin position="280"/>
        <end position="304"/>
    </location>
</feature>
<dbReference type="GeneID" id="112280285"/>
<dbReference type="EnsemblPlants" id="Pp3c3_23200V3.6">
    <property type="protein sequence ID" value="Pp3c3_23200V3.6"/>
    <property type="gene ID" value="Pp3c3_23200"/>
</dbReference>
<sequence>MYQIKKYPNPGMNPHRQQQIMSFQDRGPSMYASHMSGDLSPTDPKPRLRWTPELHERFVDAVNQLGGADKATPKSVMRVMGVKGLTLYHLKSHLQKFRLGKQLQRDSHEANKDATYGSSHLRGTSSDSKFSPANHQNPQDEYVNVNEALQLQMAAQIRLQEQLEVQKQLQQRIEAQGKYLQSILEKAKETLADHTSASPVLKEVHEELTTLASKVINYEAPKPAFESIKLPGLNPPELSHKHGTADSQGDIPHAAHNLQQQQSRVQSGAVSQKSFLANLSTNQEDNGSERQTGTEGGSNCSSHDAFTVENGVSGSAFERPPPRNAPSPADHRDNNTSSGGYSWPSAASCHGNIMTAPPNRLVAPQRVKAEASSLDLNNHGSNGNGNATPFQGNKGGLDLNAFGWEQR</sequence>
<dbReference type="AlphaFoldDB" id="A0A7I4DAE6"/>
<dbReference type="FunFam" id="1.10.10.60:FF:000002">
    <property type="entry name" value="Myb family transcription factor"/>
    <property type="match status" value="1"/>
</dbReference>
<feature type="domain" description="HTH myb-type" evidence="5">
    <location>
        <begin position="42"/>
        <end position="102"/>
    </location>
</feature>
<name>A0A7I4DAE6_PHYPA</name>
<keyword evidence="3" id="KW-0539">Nucleus</keyword>
<feature type="compositionally biased region" description="Basic and acidic residues" evidence="4">
    <location>
        <begin position="103"/>
        <end position="112"/>
    </location>
</feature>
<dbReference type="InterPro" id="IPR009057">
    <property type="entry name" value="Homeodomain-like_sf"/>
</dbReference>
<evidence type="ECO:0000256" key="3">
    <source>
        <dbReference type="ARBA" id="ARBA00023242"/>
    </source>
</evidence>
<dbReference type="PROSITE" id="PS51294">
    <property type="entry name" value="HTH_MYB"/>
    <property type="match status" value="1"/>
</dbReference>
<evidence type="ECO:0000313" key="7">
    <source>
        <dbReference type="Proteomes" id="UP000006727"/>
    </source>
</evidence>
<evidence type="ECO:0000256" key="4">
    <source>
        <dbReference type="SAM" id="MobiDB-lite"/>
    </source>
</evidence>
<dbReference type="Pfam" id="PF00249">
    <property type="entry name" value="Myb_DNA-binding"/>
    <property type="match status" value="1"/>
</dbReference>
<reference evidence="6 7" key="2">
    <citation type="journal article" date="2018" name="Plant J.">
        <title>The Physcomitrella patens chromosome-scale assembly reveals moss genome structure and evolution.</title>
        <authorList>
            <person name="Lang D."/>
            <person name="Ullrich K.K."/>
            <person name="Murat F."/>
            <person name="Fuchs J."/>
            <person name="Jenkins J."/>
            <person name="Haas F.B."/>
            <person name="Piednoel M."/>
            <person name="Gundlach H."/>
            <person name="Van Bel M."/>
            <person name="Meyberg R."/>
            <person name="Vives C."/>
            <person name="Morata J."/>
            <person name="Symeonidi A."/>
            <person name="Hiss M."/>
            <person name="Muchero W."/>
            <person name="Kamisugi Y."/>
            <person name="Saleh O."/>
            <person name="Blanc G."/>
            <person name="Decker E.L."/>
            <person name="van Gessel N."/>
            <person name="Grimwood J."/>
            <person name="Hayes R.D."/>
            <person name="Graham S.W."/>
            <person name="Gunter L.E."/>
            <person name="McDaniel S.F."/>
            <person name="Hoernstein S.N.W."/>
            <person name="Larsson A."/>
            <person name="Li F.W."/>
            <person name="Perroud P.F."/>
            <person name="Phillips J."/>
            <person name="Ranjan P."/>
            <person name="Rokshar D.S."/>
            <person name="Rothfels C.J."/>
            <person name="Schneider L."/>
            <person name="Shu S."/>
            <person name="Stevenson D.W."/>
            <person name="Thummler F."/>
            <person name="Tillich M."/>
            <person name="Villarreal Aguilar J.C."/>
            <person name="Widiez T."/>
            <person name="Wong G.K."/>
            <person name="Wymore A."/>
            <person name="Zhang Y."/>
            <person name="Zimmer A.D."/>
            <person name="Quatrano R.S."/>
            <person name="Mayer K.F.X."/>
            <person name="Goodstein D."/>
            <person name="Casacuberta J.M."/>
            <person name="Vandepoele K."/>
            <person name="Reski R."/>
            <person name="Cuming A.C."/>
            <person name="Tuskan G.A."/>
            <person name="Maumus F."/>
            <person name="Salse J."/>
            <person name="Schmutz J."/>
            <person name="Rensing S.A."/>
        </authorList>
    </citation>
    <scope>NUCLEOTIDE SEQUENCE [LARGE SCALE GENOMIC DNA]</scope>
    <source>
        <strain evidence="6 7">cv. Gransden 2004</strain>
    </source>
</reference>
<protein>
    <recommendedName>
        <fullName evidence="5">HTH myb-type domain-containing protein</fullName>
    </recommendedName>
</protein>
<feature type="compositionally biased region" description="Polar residues" evidence="4">
    <location>
        <begin position="116"/>
        <end position="138"/>
    </location>
</feature>
<dbReference type="InterPro" id="IPR006447">
    <property type="entry name" value="Myb_dom_plants"/>
</dbReference>
<evidence type="ECO:0000313" key="6">
    <source>
        <dbReference type="EnsemblPlants" id="Pp3c3_23200V3.4"/>
    </source>
</evidence>
<keyword evidence="1" id="KW-0805">Transcription regulation</keyword>
<feature type="region of interest" description="Disordered" evidence="4">
    <location>
        <begin position="227"/>
        <end position="251"/>
    </location>
</feature>
<dbReference type="PANTHER" id="PTHR31499:SF43">
    <property type="entry name" value="MYB FAMILY TRANSCRIPTION FACTOR APL"/>
    <property type="match status" value="1"/>
</dbReference>
<feature type="region of interest" description="Disordered" evidence="4">
    <location>
        <begin position="374"/>
        <end position="397"/>
    </location>
</feature>
<feature type="region of interest" description="Disordered" evidence="4">
    <location>
        <begin position="101"/>
        <end position="138"/>
    </location>
</feature>
<dbReference type="GO" id="GO:0003700">
    <property type="term" value="F:DNA-binding transcription factor activity"/>
    <property type="evidence" value="ECO:0007669"/>
    <property type="project" value="InterPro"/>
</dbReference>
<evidence type="ECO:0000256" key="1">
    <source>
        <dbReference type="ARBA" id="ARBA00023015"/>
    </source>
</evidence>
<dbReference type="OrthoDB" id="551907at2759"/>
<dbReference type="Gramene" id="Pp3c3_23200V3.3">
    <property type="protein sequence ID" value="Pp3c3_23200V3.3"/>
    <property type="gene ID" value="Pp3c3_23200"/>
</dbReference>
<gene>
    <name evidence="6" type="primary">LOC112280285</name>
</gene>
<dbReference type="InterPro" id="IPR046955">
    <property type="entry name" value="PHR1-like"/>
</dbReference>
<dbReference type="PANTHER" id="PTHR31499">
    <property type="entry name" value="MYB FAMILY TRANSCRIPTION FACTOR PHL11"/>
    <property type="match status" value="1"/>
</dbReference>
<accession>A0A7I4DAE6</accession>
<keyword evidence="2" id="KW-0804">Transcription</keyword>
<dbReference type="Proteomes" id="UP000006727">
    <property type="component" value="Chromosome 3"/>
</dbReference>
<dbReference type="Gramene" id="Pp3c3_23200V3.4">
    <property type="protein sequence ID" value="Pp3c3_23200V3.4"/>
    <property type="gene ID" value="Pp3c3_23200"/>
</dbReference>
<feature type="compositionally biased region" description="Polar residues" evidence="4">
    <location>
        <begin position="374"/>
        <end position="391"/>
    </location>
</feature>
<dbReference type="Gene3D" id="1.10.10.60">
    <property type="entry name" value="Homeodomain-like"/>
    <property type="match status" value="1"/>
</dbReference>
<feature type="region of interest" description="Disordered" evidence="4">
    <location>
        <begin position="280"/>
        <end position="343"/>
    </location>
</feature>
<reference evidence="6 7" key="1">
    <citation type="journal article" date="2008" name="Science">
        <title>The Physcomitrella genome reveals evolutionary insights into the conquest of land by plants.</title>
        <authorList>
            <person name="Rensing S."/>
            <person name="Lang D."/>
            <person name="Zimmer A."/>
            <person name="Terry A."/>
            <person name="Salamov A."/>
            <person name="Shapiro H."/>
            <person name="Nishiyama T."/>
            <person name="Perroud P.-F."/>
            <person name="Lindquist E."/>
            <person name="Kamisugi Y."/>
            <person name="Tanahashi T."/>
            <person name="Sakakibara K."/>
            <person name="Fujita T."/>
            <person name="Oishi K."/>
            <person name="Shin-I T."/>
            <person name="Kuroki Y."/>
            <person name="Toyoda A."/>
            <person name="Suzuki Y."/>
            <person name="Hashimoto A."/>
            <person name="Yamaguchi K."/>
            <person name="Sugano A."/>
            <person name="Kohara Y."/>
            <person name="Fujiyama A."/>
            <person name="Anterola A."/>
            <person name="Aoki S."/>
            <person name="Ashton N."/>
            <person name="Barbazuk W.B."/>
            <person name="Barker E."/>
            <person name="Bennetzen J."/>
            <person name="Bezanilla M."/>
            <person name="Blankenship R."/>
            <person name="Cho S.H."/>
            <person name="Dutcher S."/>
            <person name="Estelle M."/>
            <person name="Fawcett J.A."/>
            <person name="Gundlach H."/>
            <person name="Hanada K."/>
            <person name="Heyl A."/>
            <person name="Hicks K.A."/>
            <person name="Hugh J."/>
            <person name="Lohr M."/>
            <person name="Mayer K."/>
            <person name="Melkozernov A."/>
            <person name="Murata T."/>
            <person name="Nelson D."/>
            <person name="Pils B."/>
            <person name="Prigge M."/>
            <person name="Reiss B."/>
            <person name="Renner T."/>
            <person name="Rombauts S."/>
            <person name="Rushton P."/>
            <person name="Sanderfoot A."/>
            <person name="Schween G."/>
            <person name="Shiu S.-H."/>
            <person name="Stueber K."/>
            <person name="Theodoulou F.L."/>
            <person name="Tu H."/>
            <person name="Van de Peer Y."/>
            <person name="Verrier P.J."/>
            <person name="Waters E."/>
            <person name="Wood A."/>
            <person name="Yang L."/>
            <person name="Cove D."/>
            <person name="Cuming A."/>
            <person name="Hasebe M."/>
            <person name="Lucas S."/>
            <person name="Mishler D.B."/>
            <person name="Reski R."/>
            <person name="Grigoriev I."/>
            <person name="Quatrano R.S."/>
            <person name="Boore J.L."/>
        </authorList>
    </citation>
    <scope>NUCLEOTIDE SEQUENCE [LARGE SCALE GENOMIC DNA]</scope>
    <source>
        <strain evidence="6 7">cv. Gransden 2004</strain>
    </source>
</reference>
<dbReference type="EnsemblPlants" id="Pp3c3_23200V3.4">
    <property type="protein sequence ID" value="Pp3c3_23200V3.4"/>
    <property type="gene ID" value="Pp3c3_23200"/>
</dbReference>
<evidence type="ECO:0000259" key="5">
    <source>
        <dbReference type="PROSITE" id="PS51294"/>
    </source>
</evidence>
<organism evidence="6 7">
    <name type="scientific">Physcomitrium patens</name>
    <name type="common">Spreading-leaved earth moss</name>
    <name type="synonym">Physcomitrella patens</name>
    <dbReference type="NCBI Taxonomy" id="3218"/>
    <lineage>
        <taxon>Eukaryota</taxon>
        <taxon>Viridiplantae</taxon>
        <taxon>Streptophyta</taxon>
        <taxon>Embryophyta</taxon>
        <taxon>Bryophyta</taxon>
        <taxon>Bryophytina</taxon>
        <taxon>Bryopsida</taxon>
        <taxon>Funariidae</taxon>
        <taxon>Funariales</taxon>
        <taxon>Funariaceae</taxon>
        <taxon>Physcomitrium</taxon>
    </lineage>
</organism>
<dbReference type="InterPro" id="IPR025756">
    <property type="entry name" value="Myb_CC_LHEQLE"/>
</dbReference>
<dbReference type="Gramene" id="Pp3c3_23200V3.6">
    <property type="protein sequence ID" value="Pp3c3_23200V3.6"/>
    <property type="gene ID" value="Pp3c3_23200"/>
</dbReference>
<keyword evidence="7" id="KW-1185">Reference proteome</keyword>
<dbReference type="KEGG" id="ppp:112280285"/>
<proteinExistence type="predicted"/>
<evidence type="ECO:0000256" key="2">
    <source>
        <dbReference type="ARBA" id="ARBA00023163"/>
    </source>
</evidence>
<dbReference type="EnsemblPlants" id="Pp3c3_23200V3.3">
    <property type="protein sequence ID" value="Pp3c3_23200V3.3"/>
    <property type="gene ID" value="Pp3c3_23200"/>
</dbReference>
<reference evidence="6" key="3">
    <citation type="submission" date="2020-12" db="UniProtKB">
        <authorList>
            <consortium name="EnsemblPlants"/>
        </authorList>
    </citation>
    <scope>IDENTIFICATION</scope>
</reference>
<dbReference type="SUPFAM" id="SSF46689">
    <property type="entry name" value="Homeodomain-like"/>
    <property type="match status" value="1"/>
</dbReference>
<dbReference type="RefSeq" id="XP_024371378.1">
    <property type="nucleotide sequence ID" value="XM_024515610.2"/>
</dbReference>
<dbReference type="NCBIfam" id="TIGR01557">
    <property type="entry name" value="myb_SHAQKYF"/>
    <property type="match status" value="1"/>
</dbReference>
<dbReference type="InterPro" id="IPR017930">
    <property type="entry name" value="Myb_dom"/>
</dbReference>
<dbReference type="InterPro" id="IPR001005">
    <property type="entry name" value="SANT/Myb"/>
</dbReference>
<dbReference type="Pfam" id="PF14379">
    <property type="entry name" value="Myb_CC_LHEQLE"/>
    <property type="match status" value="1"/>
</dbReference>